<sequence>MTTYIKNSHWGEKCITYTNSKDATEHLNYENCNAYNNLLHTDEHFANLTIELREIMLHNKDYNAQFDVIKNYVISKGYTGEHLGTFNIN</sequence>
<gene>
    <name evidence="1" type="ORF">UFOVP758_41</name>
</gene>
<accession>A0A6J7XAQ6</accession>
<reference evidence="1" key="1">
    <citation type="submission" date="2020-05" db="EMBL/GenBank/DDBJ databases">
        <authorList>
            <person name="Chiriac C."/>
            <person name="Salcher M."/>
            <person name="Ghai R."/>
            <person name="Kavagutti S V."/>
        </authorList>
    </citation>
    <scope>NUCLEOTIDE SEQUENCE</scope>
</reference>
<organism evidence="1">
    <name type="scientific">uncultured Caudovirales phage</name>
    <dbReference type="NCBI Taxonomy" id="2100421"/>
    <lineage>
        <taxon>Viruses</taxon>
        <taxon>Duplodnaviria</taxon>
        <taxon>Heunggongvirae</taxon>
        <taxon>Uroviricota</taxon>
        <taxon>Caudoviricetes</taxon>
        <taxon>Peduoviridae</taxon>
        <taxon>Maltschvirus</taxon>
        <taxon>Maltschvirus maltsch</taxon>
    </lineage>
</organism>
<proteinExistence type="predicted"/>
<dbReference type="EMBL" id="LR798353">
    <property type="protein sequence ID" value="CAB5226002.1"/>
    <property type="molecule type" value="Genomic_DNA"/>
</dbReference>
<evidence type="ECO:0000313" key="1">
    <source>
        <dbReference type="EMBL" id="CAB5226002.1"/>
    </source>
</evidence>
<protein>
    <submittedName>
        <fullName evidence="1">Uncharacterized protein</fullName>
    </submittedName>
</protein>
<name>A0A6J7XAQ6_9CAUD</name>